<evidence type="ECO:0000313" key="2">
    <source>
        <dbReference type="EMBL" id="MBA0562759.1"/>
    </source>
</evidence>
<dbReference type="InterPro" id="IPR052929">
    <property type="entry name" value="RNase_H-like_EbsB-rel"/>
</dbReference>
<name>A0A7J8MDJ1_9ROSI</name>
<dbReference type="GO" id="GO:0003676">
    <property type="term" value="F:nucleic acid binding"/>
    <property type="evidence" value="ECO:0007669"/>
    <property type="project" value="InterPro"/>
</dbReference>
<proteinExistence type="predicted"/>
<dbReference type="PANTHER" id="PTHR47074:SF48">
    <property type="entry name" value="POLYNUCLEOTIDYL TRANSFERASE, RIBONUCLEASE H-LIKE SUPERFAMILY PROTEIN"/>
    <property type="match status" value="1"/>
</dbReference>
<organism evidence="2 3">
    <name type="scientific">Gossypium lobatum</name>
    <dbReference type="NCBI Taxonomy" id="34289"/>
    <lineage>
        <taxon>Eukaryota</taxon>
        <taxon>Viridiplantae</taxon>
        <taxon>Streptophyta</taxon>
        <taxon>Embryophyta</taxon>
        <taxon>Tracheophyta</taxon>
        <taxon>Spermatophyta</taxon>
        <taxon>Magnoliopsida</taxon>
        <taxon>eudicotyledons</taxon>
        <taxon>Gunneridae</taxon>
        <taxon>Pentapetalae</taxon>
        <taxon>rosids</taxon>
        <taxon>malvids</taxon>
        <taxon>Malvales</taxon>
        <taxon>Malvaceae</taxon>
        <taxon>Malvoideae</taxon>
        <taxon>Gossypium</taxon>
    </lineage>
</organism>
<gene>
    <name evidence="2" type="ORF">Golob_007782</name>
</gene>
<keyword evidence="3" id="KW-1185">Reference proteome</keyword>
<comment type="caution">
    <text evidence="2">The sequence shown here is derived from an EMBL/GenBank/DDBJ whole genome shotgun (WGS) entry which is preliminary data.</text>
</comment>
<accession>A0A7J8MDJ1</accession>
<dbReference type="Proteomes" id="UP000593572">
    <property type="component" value="Unassembled WGS sequence"/>
</dbReference>
<reference evidence="2 3" key="1">
    <citation type="journal article" date="2019" name="Genome Biol. Evol.">
        <title>Insights into the evolution of the New World diploid cottons (Gossypium, subgenus Houzingenia) based on genome sequencing.</title>
        <authorList>
            <person name="Grover C.E."/>
            <person name="Arick M.A. 2nd"/>
            <person name="Thrash A."/>
            <person name="Conover J.L."/>
            <person name="Sanders W.S."/>
            <person name="Peterson D.G."/>
            <person name="Frelichowski J.E."/>
            <person name="Scheffler J.A."/>
            <person name="Scheffler B.E."/>
            <person name="Wendel J.F."/>
        </authorList>
    </citation>
    <scope>NUCLEOTIDE SEQUENCE [LARGE SCALE GENOMIC DNA]</scope>
    <source>
        <strain evidence="2">157</strain>
        <tissue evidence="2">Leaf</tissue>
    </source>
</reference>
<dbReference type="PANTHER" id="PTHR47074">
    <property type="entry name" value="BNAC02G40300D PROTEIN"/>
    <property type="match status" value="1"/>
</dbReference>
<evidence type="ECO:0000313" key="3">
    <source>
        <dbReference type="Proteomes" id="UP000593572"/>
    </source>
</evidence>
<dbReference type="Pfam" id="PF13456">
    <property type="entry name" value="RVT_3"/>
    <property type="match status" value="1"/>
</dbReference>
<dbReference type="GO" id="GO:0004523">
    <property type="term" value="F:RNA-DNA hybrid ribonuclease activity"/>
    <property type="evidence" value="ECO:0007669"/>
    <property type="project" value="InterPro"/>
</dbReference>
<dbReference type="AlphaFoldDB" id="A0A7J8MDJ1"/>
<feature type="domain" description="RNase H type-1" evidence="1">
    <location>
        <begin position="29"/>
        <end position="87"/>
    </location>
</feature>
<sequence>MIPNNPRIQKCEKPPCDFVKINVDAAIIDNMTGLGLIARDSDGLVLGCIADYRENRMEGECAEVEALRDGIIWGRDNNVARAIFEID</sequence>
<dbReference type="InterPro" id="IPR002156">
    <property type="entry name" value="RNaseH_domain"/>
</dbReference>
<evidence type="ECO:0000259" key="1">
    <source>
        <dbReference type="Pfam" id="PF13456"/>
    </source>
</evidence>
<protein>
    <recommendedName>
        <fullName evidence="1">RNase H type-1 domain-containing protein</fullName>
    </recommendedName>
</protein>
<dbReference type="EMBL" id="JABEZX010000008">
    <property type="protein sequence ID" value="MBA0562759.1"/>
    <property type="molecule type" value="Genomic_DNA"/>
</dbReference>